<evidence type="ECO:0000313" key="8">
    <source>
        <dbReference type="EMBL" id="KAI5067186.1"/>
    </source>
</evidence>
<dbReference type="InterPro" id="IPR000425">
    <property type="entry name" value="MIP"/>
</dbReference>
<dbReference type="GO" id="GO:0015267">
    <property type="term" value="F:channel activity"/>
    <property type="evidence" value="ECO:0007669"/>
    <property type="project" value="InterPro"/>
</dbReference>
<dbReference type="OrthoDB" id="3222at2759"/>
<dbReference type="SUPFAM" id="SSF81338">
    <property type="entry name" value="Aquaporin-like"/>
    <property type="match status" value="1"/>
</dbReference>
<feature type="transmembrane region" description="Helical" evidence="7">
    <location>
        <begin position="216"/>
        <end position="236"/>
    </location>
</feature>
<proteinExistence type="inferred from homology"/>
<organism evidence="8 9">
    <name type="scientific">Adiantum capillus-veneris</name>
    <name type="common">Maidenhair fern</name>
    <dbReference type="NCBI Taxonomy" id="13818"/>
    <lineage>
        <taxon>Eukaryota</taxon>
        <taxon>Viridiplantae</taxon>
        <taxon>Streptophyta</taxon>
        <taxon>Embryophyta</taxon>
        <taxon>Tracheophyta</taxon>
        <taxon>Polypodiopsida</taxon>
        <taxon>Polypodiidae</taxon>
        <taxon>Polypodiales</taxon>
        <taxon>Pteridineae</taxon>
        <taxon>Pteridaceae</taxon>
        <taxon>Vittarioideae</taxon>
        <taxon>Adiantum</taxon>
    </lineage>
</organism>
<keyword evidence="3 7" id="KW-1133">Transmembrane helix</keyword>
<dbReference type="CDD" id="cd00333">
    <property type="entry name" value="MIP"/>
    <property type="match status" value="1"/>
</dbReference>
<dbReference type="InterPro" id="IPR034294">
    <property type="entry name" value="Aquaporin_transptr"/>
</dbReference>
<dbReference type="Gene3D" id="1.20.1080.10">
    <property type="entry name" value="Glycerol uptake facilitator protein"/>
    <property type="match status" value="1"/>
</dbReference>
<dbReference type="AlphaFoldDB" id="A0A9D4UH27"/>
<accession>A0A9D4UH27</accession>
<comment type="similarity">
    <text evidence="5">Belongs to the MIP/aquaporin (TC 1.A.8) family.</text>
</comment>
<feature type="transmembrane region" description="Helical" evidence="7">
    <location>
        <begin position="71"/>
        <end position="92"/>
    </location>
</feature>
<feature type="transmembrane region" description="Helical" evidence="7">
    <location>
        <begin position="184"/>
        <end position="204"/>
    </location>
</feature>
<keyword evidence="5" id="KW-0813">Transport</keyword>
<evidence type="ECO:0000313" key="9">
    <source>
        <dbReference type="Proteomes" id="UP000886520"/>
    </source>
</evidence>
<feature type="compositionally biased region" description="Basic and acidic residues" evidence="6">
    <location>
        <begin position="35"/>
        <end position="45"/>
    </location>
</feature>
<dbReference type="InterPro" id="IPR023271">
    <property type="entry name" value="Aquaporin-like"/>
</dbReference>
<evidence type="ECO:0000256" key="1">
    <source>
        <dbReference type="ARBA" id="ARBA00004141"/>
    </source>
</evidence>
<comment type="subcellular location">
    <subcellularLocation>
        <location evidence="1">Membrane</location>
        <topology evidence="1">Multi-pass membrane protein</topology>
    </subcellularLocation>
</comment>
<feature type="region of interest" description="Disordered" evidence="6">
    <location>
        <begin position="35"/>
        <end position="54"/>
    </location>
</feature>
<evidence type="ECO:0000256" key="3">
    <source>
        <dbReference type="ARBA" id="ARBA00022989"/>
    </source>
</evidence>
<reference evidence="8" key="1">
    <citation type="submission" date="2021-01" db="EMBL/GenBank/DDBJ databases">
        <title>Adiantum capillus-veneris genome.</title>
        <authorList>
            <person name="Fang Y."/>
            <person name="Liao Q."/>
        </authorList>
    </citation>
    <scope>NUCLEOTIDE SEQUENCE</scope>
    <source>
        <strain evidence="8">H3</strain>
        <tissue evidence="8">Leaf</tissue>
    </source>
</reference>
<dbReference type="EMBL" id="JABFUD020000017">
    <property type="protein sequence ID" value="KAI5067186.1"/>
    <property type="molecule type" value="Genomic_DNA"/>
</dbReference>
<evidence type="ECO:0000256" key="2">
    <source>
        <dbReference type="ARBA" id="ARBA00022692"/>
    </source>
</evidence>
<dbReference type="Proteomes" id="UP000886520">
    <property type="component" value="Chromosome 17"/>
</dbReference>
<dbReference type="PANTHER" id="PTHR45724">
    <property type="entry name" value="AQUAPORIN NIP2-1"/>
    <property type="match status" value="1"/>
</dbReference>
<evidence type="ECO:0000256" key="5">
    <source>
        <dbReference type="RuleBase" id="RU000477"/>
    </source>
</evidence>
<dbReference type="Pfam" id="PF00230">
    <property type="entry name" value="MIP"/>
    <property type="match status" value="1"/>
</dbReference>
<evidence type="ECO:0000256" key="6">
    <source>
        <dbReference type="SAM" id="MobiDB-lite"/>
    </source>
</evidence>
<name>A0A9D4UH27_ADICA</name>
<keyword evidence="2 5" id="KW-0812">Transmembrane</keyword>
<dbReference type="PANTHER" id="PTHR45724:SF19">
    <property type="entry name" value="AQUAPORIN NIP6-1"/>
    <property type="match status" value="1"/>
</dbReference>
<keyword evidence="4 7" id="KW-0472">Membrane</keyword>
<gene>
    <name evidence="8" type="ORF">GOP47_0017714</name>
</gene>
<feature type="transmembrane region" description="Helical" evidence="7">
    <location>
        <begin position="143"/>
        <end position="164"/>
    </location>
</feature>
<keyword evidence="9" id="KW-1185">Reference proteome</keyword>
<feature type="transmembrane region" description="Helical" evidence="7">
    <location>
        <begin position="98"/>
        <end position="122"/>
    </location>
</feature>
<comment type="caution">
    <text evidence="8">The sequence shown here is derived from an EMBL/GenBank/DDBJ whole genome shotgun (WGS) entry which is preliminary data.</text>
</comment>
<protein>
    <submittedName>
        <fullName evidence="8">Uncharacterized protein</fullName>
    </submittedName>
</protein>
<evidence type="ECO:0000256" key="4">
    <source>
        <dbReference type="ARBA" id="ARBA00023136"/>
    </source>
</evidence>
<dbReference type="PRINTS" id="PR00783">
    <property type="entry name" value="MINTRINSICP"/>
</dbReference>
<evidence type="ECO:0000256" key="7">
    <source>
        <dbReference type="SAM" id="Phobius"/>
    </source>
</evidence>
<feature type="transmembrane region" description="Helical" evidence="7">
    <location>
        <begin position="256"/>
        <end position="276"/>
    </location>
</feature>
<dbReference type="GO" id="GO:0016020">
    <property type="term" value="C:membrane"/>
    <property type="evidence" value="ECO:0007669"/>
    <property type="project" value="UniProtKB-SubCell"/>
</dbReference>
<sequence>MQAKQVGGELPQYNTNNSPSWASSMLEICVSAGGDHHDAEGDQKPSSKAQQACAATARRPHSPAVILCKKVGAEFVGTFLLIFAAEGAAIMNDRTKGGLTYVGVGLAAGLAVTILILSIGHISGAHMNPAATLAFAVIKEFQWFEVPFYIITQLGASIFAAASLKVILNYDGLAGLTIPSSSPLQAFLVECIITFVLMFVATAVSTDSRAFGELTGPAVGATVFLNNLLAGALTGASMNPVRTLGPAIVTNNYKMIWVYIIAPVVGAITGSVTYNLMRIEPRNESHVASQDLNRDDFTTSLK</sequence>